<keyword evidence="1" id="KW-1133">Transmembrane helix</keyword>
<evidence type="ECO:0008006" key="4">
    <source>
        <dbReference type="Google" id="ProtNLM"/>
    </source>
</evidence>
<evidence type="ECO:0000313" key="3">
    <source>
        <dbReference type="Proteomes" id="UP000034543"/>
    </source>
</evidence>
<reference evidence="2 3" key="1">
    <citation type="journal article" date="2015" name="Nature">
        <title>rRNA introns, odd ribosomes, and small enigmatic genomes across a large radiation of phyla.</title>
        <authorList>
            <person name="Brown C.T."/>
            <person name="Hug L.A."/>
            <person name="Thomas B.C."/>
            <person name="Sharon I."/>
            <person name="Castelle C.J."/>
            <person name="Singh A."/>
            <person name="Wilkins M.J."/>
            <person name="Williams K.H."/>
            <person name="Banfield J.F."/>
        </authorList>
    </citation>
    <scope>NUCLEOTIDE SEQUENCE [LARGE SCALE GENOMIC DNA]</scope>
</reference>
<dbReference type="InterPro" id="IPR009574">
    <property type="entry name" value="DUF1189"/>
</dbReference>
<evidence type="ECO:0000256" key="1">
    <source>
        <dbReference type="SAM" id="Phobius"/>
    </source>
</evidence>
<feature type="transmembrane region" description="Helical" evidence="1">
    <location>
        <begin position="242"/>
        <end position="260"/>
    </location>
</feature>
<organism evidence="2 3">
    <name type="scientific">Candidatus Gottesmanbacteria bacterium GW2011_GWA1_43_11</name>
    <dbReference type="NCBI Taxonomy" id="1618436"/>
    <lineage>
        <taxon>Bacteria</taxon>
        <taxon>Candidatus Gottesmaniibacteriota</taxon>
    </lineage>
</organism>
<comment type="caution">
    <text evidence="2">The sequence shown here is derived from an EMBL/GenBank/DDBJ whole genome shotgun (WGS) entry which is preliminary data.</text>
</comment>
<dbReference type="EMBL" id="LCFB01000037">
    <property type="protein sequence ID" value="KKS83519.1"/>
    <property type="molecule type" value="Genomic_DNA"/>
</dbReference>
<feature type="transmembrane region" description="Helical" evidence="1">
    <location>
        <begin position="40"/>
        <end position="61"/>
    </location>
</feature>
<sequence>MTFFCMQKLVTFNHVFWNSISSFTYYHEVVKTRFSFSFKYFFMFSLILGTLLTIVVSLTFVPDVNQFLKRFALRAPALYPNDLVITVKDGKLATNVTEPLHFPVPLELFSDTPGVISDQNQEYLLTIDTNAQINDYSNSHSLIFVTREQVVVPDSDGVGFRVYPISSFDDGTIDKNAVTKLLDTISPWYPFIVPAMIFILWFTLTILLSIIRLISLSVLTLILRVPAYFMHISLTYRKLFQIGLHALTLPTIIQILMTSFELYPPIPFFNSIVFLLYSLVILSELKRKPATSPIQKL</sequence>
<dbReference type="STRING" id="1618436.UV59_C0037G0008"/>
<protein>
    <recommendedName>
        <fullName evidence="4">DUF1189 domain-containing protein</fullName>
    </recommendedName>
</protein>
<dbReference type="AlphaFoldDB" id="A0A0G1CDN3"/>
<dbReference type="Proteomes" id="UP000034543">
    <property type="component" value="Unassembled WGS sequence"/>
</dbReference>
<gene>
    <name evidence="2" type="ORF">UV59_C0037G0008</name>
</gene>
<feature type="transmembrane region" description="Helical" evidence="1">
    <location>
        <begin position="266"/>
        <end position="285"/>
    </location>
</feature>
<accession>A0A0G1CDN3</accession>
<keyword evidence="1" id="KW-0472">Membrane</keyword>
<keyword evidence="1" id="KW-0812">Transmembrane</keyword>
<name>A0A0G1CDN3_9BACT</name>
<evidence type="ECO:0000313" key="2">
    <source>
        <dbReference type="EMBL" id="KKS83519.1"/>
    </source>
</evidence>
<proteinExistence type="predicted"/>
<dbReference type="Pfam" id="PF06691">
    <property type="entry name" value="DUF1189"/>
    <property type="match status" value="1"/>
</dbReference>